<keyword evidence="10" id="KW-1133">Transmembrane helix</keyword>
<dbReference type="PANTHER" id="PTHR47943:SF8">
    <property type="entry name" value="CYTOCHROME P450"/>
    <property type="match status" value="1"/>
</dbReference>
<evidence type="ECO:0000256" key="1">
    <source>
        <dbReference type="ARBA" id="ARBA00001971"/>
    </source>
</evidence>
<dbReference type="GO" id="GO:0004497">
    <property type="term" value="F:monooxygenase activity"/>
    <property type="evidence" value="ECO:0007669"/>
    <property type="project" value="UniProtKB-KW"/>
</dbReference>
<comment type="subcellular location">
    <subcellularLocation>
        <location evidence="2">Membrane</location>
    </subcellularLocation>
</comment>
<evidence type="ECO:0000256" key="5">
    <source>
        <dbReference type="ARBA" id="ARBA00022723"/>
    </source>
</evidence>
<evidence type="ECO:0000256" key="9">
    <source>
        <dbReference type="ARBA" id="ARBA00023136"/>
    </source>
</evidence>
<keyword evidence="5" id="KW-0479">Metal-binding</keyword>
<dbReference type="GO" id="GO:0046872">
    <property type="term" value="F:metal ion binding"/>
    <property type="evidence" value="ECO:0007669"/>
    <property type="project" value="UniProtKB-KW"/>
</dbReference>
<evidence type="ECO:0000256" key="2">
    <source>
        <dbReference type="ARBA" id="ARBA00004370"/>
    </source>
</evidence>
<feature type="transmembrane region" description="Helical" evidence="10">
    <location>
        <begin position="108"/>
        <end position="125"/>
    </location>
</feature>
<keyword evidence="8" id="KW-0503">Monooxygenase</keyword>
<dbReference type="Gramene" id="CDY13138">
    <property type="protein sequence ID" value="CDY13138"/>
    <property type="gene ID" value="GSBRNA2T00070998001"/>
</dbReference>
<organism evidence="11 12">
    <name type="scientific">Brassica napus</name>
    <name type="common">Rape</name>
    <dbReference type="NCBI Taxonomy" id="3708"/>
    <lineage>
        <taxon>Eukaryota</taxon>
        <taxon>Viridiplantae</taxon>
        <taxon>Streptophyta</taxon>
        <taxon>Embryophyta</taxon>
        <taxon>Tracheophyta</taxon>
        <taxon>Spermatophyta</taxon>
        <taxon>Magnoliopsida</taxon>
        <taxon>eudicotyledons</taxon>
        <taxon>Gunneridae</taxon>
        <taxon>Pentapetalae</taxon>
        <taxon>rosids</taxon>
        <taxon>malvids</taxon>
        <taxon>Brassicales</taxon>
        <taxon>Brassicaceae</taxon>
        <taxon>Brassiceae</taxon>
        <taxon>Brassica</taxon>
    </lineage>
</organism>
<evidence type="ECO:0000256" key="7">
    <source>
        <dbReference type="ARBA" id="ARBA00023004"/>
    </source>
</evidence>
<dbReference type="STRING" id="3708.A0A078FLM4"/>
<evidence type="ECO:0000256" key="6">
    <source>
        <dbReference type="ARBA" id="ARBA00023002"/>
    </source>
</evidence>
<evidence type="ECO:0000256" key="3">
    <source>
        <dbReference type="ARBA" id="ARBA00010617"/>
    </source>
</evidence>
<dbReference type="AlphaFoldDB" id="A0A078FLM4"/>
<keyword evidence="9 10" id="KW-0472">Membrane</keyword>
<evidence type="ECO:0000256" key="8">
    <source>
        <dbReference type="ARBA" id="ARBA00023033"/>
    </source>
</evidence>
<protein>
    <submittedName>
        <fullName evidence="11">BnaA09g16790D protein</fullName>
    </submittedName>
</protein>
<dbReference type="PANTHER" id="PTHR47943">
    <property type="entry name" value="CYTOCHROME P450 93A3-LIKE"/>
    <property type="match status" value="1"/>
</dbReference>
<evidence type="ECO:0000313" key="11">
    <source>
        <dbReference type="EMBL" id="CDY13138.1"/>
    </source>
</evidence>
<comment type="cofactor">
    <cofactor evidence="1">
        <name>heme</name>
        <dbReference type="ChEBI" id="CHEBI:30413"/>
    </cofactor>
</comment>
<evidence type="ECO:0000313" key="12">
    <source>
        <dbReference type="Proteomes" id="UP000028999"/>
    </source>
</evidence>
<keyword evidence="7" id="KW-0408">Iron</keyword>
<dbReference type="GO" id="GO:0016020">
    <property type="term" value="C:membrane"/>
    <property type="evidence" value="ECO:0007669"/>
    <property type="project" value="UniProtKB-SubCell"/>
</dbReference>
<keyword evidence="6" id="KW-0560">Oxidoreductase</keyword>
<evidence type="ECO:0000256" key="4">
    <source>
        <dbReference type="ARBA" id="ARBA00022617"/>
    </source>
</evidence>
<sequence>MLMGKSLSEYDESERVRGLLTETDVLLKKFFLAAILRKPLAMLGISLFKKDFESITRRYDEVLEKIIVEYEERHKDYNQSSEMLDVLLLEACQGKKARHNNKITRNHIKSLFYVPLVVPLIILYFQQPKGS</sequence>
<evidence type="ECO:0000256" key="10">
    <source>
        <dbReference type="SAM" id="Phobius"/>
    </source>
</evidence>
<reference evidence="11 12" key="1">
    <citation type="journal article" date="2014" name="Science">
        <title>Plant genetics. Early allopolyploid evolution in the post-Neolithic Brassica napus oilseed genome.</title>
        <authorList>
            <person name="Chalhoub B."/>
            <person name="Denoeud F."/>
            <person name="Liu S."/>
            <person name="Parkin I.A."/>
            <person name="Tang H."/>
            <person name="Wang X."/>
            <person name="Chiquet J."/>
            <person name="Belcram H."/>
            <person name="Tong C."/>
            <person name="Samans B."/>
            <person name="Correa M."/>
            <person name="Da Silva C."/>
            <person name="Just J."/>
            <person name="Falentin C."/>
            <person name="Koh C.S."/>
            <person name="Le Clainche I."/>
            <person name="Bernard M."/>
            <person name="Bento P."/>
            <person name="Noel B."/>
            <person name="Labadie K."/>
            <person name="Alberti A."/>
            <person name="Charles M."/>
            <person name="Arnaud D."/>
            <person name="Guo H."/>
            <person name="Daviaud C."/>
            <person name="Alamery S."/>
            <person name="Jabbari K."/>
            <person name="Zhao M."/>
            <person name="Edger P.P."/>
            <person name="Chelaifa H."/>
            <person name="Tack D."/>
            <person name="Lassalle G."/>
            <person name="Mestiri I."/>
            <person name="Schnel N."/>
            <person name="Le Paslier M.C."/>
            <person name="Fan G."/>
            <person name="Renault V."/>
            <person name="Bayer P.E."/>
            <person name="Golicz A.A."/>
            <person name="Manoli S."/>
            <person name="Lee T.H."/>
            <person name="Thi V.H."/>
            <person name="Chalabi S."/>
            <person name="Hu Q."/>
            <person name="Fan C."/>
            <person name="Tollenaere R."/>
            <person name="Lu Y."/>
            <person name="Battail C."/>
            <person name="Shen J."/>
            <person name="Sidebottom C.H."/>
            <person name="Wang X."/>
            <person name="Canaguier A."/>
            <person name="Chauveau A."/>
            <person name="Berard A."/>
            <person name="Deniot G."/>
            <person name="Guan M."/>
            <person name="Liu Z."/>
            <person name="Sun F."/>
            <person name="Lim Y.P."/>
            <person name="Lyons E."/>
            <person name="Town C.D."/>
            <person name="Bancroft I."/>
            <person name="Wang X."/>
            <person name="Meng J."/>
            <person name="Ma J."/>
            <person name="Pires J.C."/>
            <person name="King G.J."/>
            <person name="Brunel D."/>
            <person name="Delourme R."/>
            <person name="Renard M."/>
            <person name="Aury J.M."/>
            <person name="Adams K.L."/>
            <person name="Batley J."/>
            <person name="Snowdon R.J."/>
            <person name="Tost J."/>
            <person name="Edwards D."/>
            <person name="Zhou Y."/>
            <person name="Hua W."/>
            <person name="Sharpe A.G."/>
            <person name="Paterson A.H."/>
            <person name="Guan C."/>
            <person name="Wincker P."/>
        </authorList>
    </citation>
    <scope>NUCLEOTIDE SEQUENCE [LARGE SCALE GENOMIC DNA]</scope>
    <source>
        <strain evidence="12">cv. Darmor-bzh</strain>
    </source>
</reference>
<name>A0A078FLM4_BRANA</name>
<comment type="similarity">
    <text evidence="3">Belongs to the cytochrome P450 family.</text>
</comment>
<dbReference type="PaxDb" id="3708-A0A078FLM4"/>
<gene>
    <name evidence="11" type="primary">BnaA09g16790D</name>
    <name evidence="11" type="ORF">GSBRNA2T00070998001</name>
</gene>
<proteinExistence type="inferred from homology"/>
<keyword evidence="10" id="KW-0812">Transmembrane</keyword>
<keyword evidence="12" id="KW-1185">Reference proteome</keyword>
<accession>A0A078FLM4</accession>
<dbReference type="EMBL" id="LK032031">
    <property type="protein sequence ID" value="CDY13138.1"/>
    <property type="molecule type" value="Genomic_DNA"/>
</dbReference>
<keyword evidence="4" id="KW-0349">Heme</keyword>
<dbReference type="Proteomes" id="UP000028999">
    <property type="component" value="Unassembled WGS sequence"/>
</dbReference>